<evidence type="ECO:0000256" key="1">
    <source>
        <dbReference type="ARBA" id="ARBA00022737"/>
    </source>
</evidence>
<dbReference type="Pfam" id="PF00805">
    <property type="entry name" value="Pentapeptide"/>
    <property type="match status" value="2"/>
</dbReference>
<proteinExistence type="predicted"/>
<reference evidence="2" key="1">
    <citation type="submission" date="2014-11" db="EMBL/GenBank/DDBJ databases">
        <authorList>
            <person name="Otto D Thomas"/>
            <person name="Naeem Raeece"/>
        </authorList>
    </citation>
    <scope>NUCLEOTIDE SEQUENCE</scope>
</reference>
<dbReference type="SUPFAM" id="SSF141571">
    <property type="entry name" value="Pentapeptide repeat-like"/>
    <property type="match status" value="1"/>
</dbReference>
<dbReference type="PANTHER" id="PTHR47485">
    <property type="entry name" value="THYLAKOID LUMENAL 17.4 KDA PROTEIN, CHLOROPLASTIC"/>
    <property type="match status" value="1"/>
</dbReference>
<evidence type="ECO:0008006" key="3">
    <source>
        <dbReference type="Google" id="ProtNLM"/>
    </source>
</evidence>
<evidence type="ECO:0000313" key="2">
    <source>
        <dbReference type="EMBL" id="CEM30624.1"/>
    </source>
</evidence>
<dbReference type="AlphaFoldDB" id="A0A0G4GKQ7"/>
<dbReference type="InterPro" id="IPR001646">
    <property type="entry name" value="5peptide_repeat"/>
</dbReference>
<dbReference type="Gene3D" id="2.160.20.80">
    <property type="entry name" value="E3 ubiquitin-protein ligase SopA"/>
    <property type="match status" value="1"/>
</dbReference>
<dbReference type="VEuPathDB" id="CryptoDB:Cvel_4835"/>
<dbReference type="EMBL" id="CDMZ01001314">
    <property type="protein sequence ID" value="CEM30624.1"/>
    <property type="molecule type" value="Genomic_DNA"/>
</dbReference>
<keyword evidence="1" id="KW-0677">Repeat</keyword>
<accession>A0A0G4GKQ7</accession>
<dbReference type="PANTHER" id="PTHR47485:SF1">
    <property type="entry name" value="THYLAKOID LUMENAL 17.4 KDA PROTEIN, CHLOROPLASTIC"/>
    <property type="match status" value="1"/>
</dbReference>
<sequence>MNRLLIVSLFCEGSVSFLLNEQSHRLRAPIAGRPQSSILSRRSRAYAKRLEALSAEDEAEEEDEQRNAFVDTLVGIGQVALMALPFFLPLGLGALDGPPVVPMEAEARAVSAAGFKPPPINRDIPLTERCRFVSSAMGQANAARDKLLDLRECDMSGKNAKGFDLSGALGADADFRKVNFENAQLSKGYFLRAKFDDAKFFNSVTDRADFTGASLRNVDFRQAVLTGTNFEDANVEGADFSDIYIGDFGLKQLCKNPTLKGTNPVTGADSRESAGCNMFDIDR</sequence>
<protein>
    <recommendedName>
        <fullName evidence="3">Pentapeptide repeat protein</fullName>
    </recommendedName>
</protein>
<name>A0A0G4GKQ7_9ALVE</name>
<organism evidence="2">
    <name type="scientific">Chromera velia CCMP2878</name>
    <dbReference type="NCBI Taxonomy" id="1169474"/>
    <lineage>
        <taxon>Eukaryota</taxon>
        <taxon>Sar</taxon>
        <taxon>Alveolata</taxon>
        <taxon>Colpodellida</taxon>
        <taxon>Chromeraceae</taxon>
        <taxon>Chromera</taxon>
    </lineage>
</organism>
<gene>
    <name evidence="2" type="ORF">Cvel_4835</name>
</gene>